<gene>
    <name evidence="1" type="ORF">HMPREF9719_01431</name>
</gene>
<feature type="non-terminal residue" evidence="1">
    <location>
        <position position="54"/>
    </location>
</feature>
<keyword evidence="2" id="KW-1185">Reference proteome</keyword>
<evidence type="ECO:0000313" key="1">
    <source>
        <dbReference type="EMBL" id="EJZ81610.1"/>
    </source>
</evidence>
<evidence type="ECO:0000313" key="2">
    <source>
        <dbReference type="Proteomes" id="UP000006078"/>
    </source>
</evidence>
<dbReference type="AlphaFoldDB" id="K0Z2R9"/>
<comment type="caution">
    <text evidence="1">The sequence shown here is derived from an EMBL/GenBank/DDBJ whole genome shotgun (WGS) entry which is preliminary data.</text>
</comment>
<dbReference type="HOGENOM" id="CLU_3055402_0_0_11"/>
<name>K0Z2R9_9CORY</name>
<dbReference type="EMBL" id="AHAE01000069">
    <property type="protein sequence ID" value="EJZ81610.1"/>
    <property type="molecule type" value="Genomic_DNA"/>
</dbReference>
<protein>
    <submittedName>
        <fullName evidence="1">Uncharacterized protein</fullName>
    </submittedName>
</protein>
<sequence length="54" mass="5435">MAESRALREARSWVDTDNQAAAGARDGVARLVRAAGGLAGAEALVAGELARQAG</sequence>
<proteinExistence type="predicted"/>
<organism evidence="1 2">
    <name type="scientific">Corynebacterium otitidis ATCC 51513</name>
    <dbReference type="NCBI Taxonomy" id="883169"/>
    <lineage>
        <taxon>Bacteria</taxon>
        <taxon>Bacillati</taxon>
        <taxon>Actinomycetota</taxon>
        <taxon>Actinomycetes</taxon>
        <taxon>Mycobacteriales</taxon>
        <taxon>Corynebacteriaceae</taxon>
        <taxon>Corynebacterium</taxon>
    </lineage>
</organism>
<accession>K0Z2R9</accession>
<dbReference type="Proteomes" id="UP000006078">
    <property type="component" value="Unassembled WGS sequence"/>
</dbReference>
<reference evidence="1 2" key="1">
    <citation type="submission" date="2012-08" db="EMBL/GenBank/DDBJ databases">
        <title>The Genome Sequence of Turicella otitidis ATCC 51513.</title>
        <authorList>
            <consortium name="The Broad Institute Genome Sequencing Platform"/>
            <person name="Earl A."/>
            <person name="Ward D."/>
            <person name="Feldgarden M."/>
            <person name="Gevers D."/>
            <person name="Huys G."/>
            <person name="Walker B."/>
            <person name="Young S.K."/>
            <person name="Zeng Q."/>
            <person name="Gargeya S."/>
            <person name="Fitzgerald M."/>
            <person name="Haas B."/>
            <person name="Abouelleil A."/>
            <person name="Alvarado L."/>
            <person name="Arachchi H.M."/>
            <person name="Berlin A.M."/>
            <person name="Chapman S.B."/>
            <person name="Goldberg J."/>
            <person name="Griggs A."/>
            <person name="Gujja S."/>
            <person name="Hansen M."/>
            <person name="Howarth C."/>
            <person name="Imamovic A."/>
            <person name="Larimer J."/>
            <person name="McCowen C."/>
            <person name="Montmayeur A."/>
            <person name="Murphy C."/>
            <person name="Neiman D."/>
            <person name="Pearson M."/>
            <person name="Priest M."/>
            <person name="Roberts A."/>
            <person name="Saif S."/>
            <person name="Shea T."/>
            <person name="Sisk P."/>
            <person name="Sykes S."/>
            <person name="Wortman J."/>
            <person name="Nusbaum C."/>
            <person name="Birren B."/>
        </authorList>
    </citation>
    <scope>NUCLEOTIDE SEQUENCE [LARGE SCALE GENOMIC DNA]</scope>
    <source>
        <strain evidence="1 2">ATCC 51513</strain>
    </source>
</reference>